<feature type="transmembrane region" description="Helical" evidence="7">
    <location>
        <begin position="249"/>
        <end position="267"/>
    </location>
</feature>
<evidence type="ECO:0000259" key="9">
    <source>
        <dbReference type="PROSITE" id="PS50835"/>
    </source>
</evidence>
<dbReference type="SMART" id="SM00409">
    <property type="entry name" value="IG"/>
    <property type="match status" value="2"/>
</dbReference>
<dbReference type="PANTHER" id="PTHR11738:SF183">
    <property type="entry name" value="LEUKOCYTE IMMUNOGLOBULIN-LIKE RECEPTOR, SUBFAMILY A (WITH TM DOMAIN), MEMBER 5"/>
    <property type="match status" value="1"/>
</dbReference>
<keyword evidence="7" id="KW-1133">Transmembrane helix</keyword>
<dbReference type="GO" id="GO:0002764">
    <property type="term" value="P:immune response-regulating signaling pathway"/>
    <property type="evidence" value="ECO:0007669"/>
    <property type="project" value="TreeGrafter"/>
</dbReference>
<feature type="signal peptide" evidence="8">
    <location>
        <begin position="1"/>
        <end position="16"/>
    </location>
</feature>
<evidence type="ECO:0000313" key="11">
    <source>
        <dbReference type="RefSeq" id="XP_021023127.1"/>
    </source>
</evidence>
<dbReference type="AlphaFoldDB" id="A0A6P5Q818"/>
<proteinExistence type="predicted"/>
<dbReference type="KEGG" id="mcal:110298305"/>
<evidence type="ECO:0000256" key="5">
    <source>
        <dbReference type="ARBA" id="ARBA00023319"/>
    </source>
</evidence>
<keyword evidence="2" id="KW-0677">Repeat</keyword>
<accession>A0A6P5Q818</accession>
<evidence type="ECO:0000256" key="1">
    <source>
        <dbReference type="ARBA" id="ARBA00022729"/>
    </source>
</evidence>
<organism evidence="10 11">
    <name type="scientific">Mus caroli</name>
    <name type="common">Ryukyu mouse</name>
    <name type="synonym">Ricefield mouse</name>
    <dbReference type="NCBI Taxonomy" id="10089"/>
    <lineage>
        <taxon>Eukaryota</taxon>
        <taxon>Metazoa</taxon>
        <taxon>Chordata</taxon>
        <taxon>Craniata</taxon>
        <taxon>Vertebrata</taxon>
        <taxon>Euteleostomi</taxon>
        <taxon>Mammalia</taxon>
        <taxon>Eutheria</taxon>
        <taxon>Euarchontoglires</taxon>
        <taxon>Glires</taxon>
        <taxon>Rodentia</taxon>
        <taxon>Myomorpha</taxon>
        <taxon>Muroidea</taxon>
        <taxon>Muridae</taxon>
        <taxon>Murinae</taxon>
        <taxon>Mus</taxon>
        <taxon>Mus</taxon>
    </lineage>
</organism>
<gene>
    <name evidence="11" type="primary">LOC110298305</name>
</gene>
<dbReference type="Pfam" id="PF13895">
    <property type="entry name" value="Ig_2"/>
    <property type="match status" value="1"/>
</dbReference>
<keyword evidence="5" id="KW-0393">Immunoglobulin domain</keyword>
<evidence type="ECO:0000256" key="8">
    <source>
        <dbReference type="SAM" id="SignalP"/>
    </source>
</evidence>
<feature type="domain" description="Ig-like" evidence="9">
    <location>
        <begin position="29"/>
        <end position="118"/>
    </location>
</feature>
<dbReference type="SUPFAM" id="SSF48726">
    <property type="entry name" value="Immunoglobulin"/>
    <property type="match status" value="2"/>
</dbReference>
<dbReference type="CDD" id="cd16843">
    <property type="entry name" value="IgC2_D1_D2_LILR_KIR_like"/>
    <property type="match status" value="1"/>
</dbReference>
<keyword evidence="1 8" id="KW-0732">Signal</keyword>
<dbReference type="InterPro" id="IPR036179">
    <property type="entry name" value="Ig-like_dom_sf"/>
</dbReference>
<name>A0A6P5Q818_MUSCR</name>
<dbReference type="GO" id="GO:0032396">
    <property type="term" value="F:inhibitory MHC class I receptor activity"/>
    <property type="evidence" value="ECO:0007669"/>
    <property type="project" value="TreeGrafter"/>
</dbReference>
<dbReference type="InterPro" id="IPR007110">
    <property type="entry name" value="Ig-like_dom"/>
</dbReference>
<dbReference type="InterPro" id="IPR013783">
    <property type="entry name" value="Ig-like_fold"/>
</dbReference>
<evidence type="ECO:0000313" key="10">
    <source>
        <dbReference type="Proteomes" id="UP000515126"/>
    </source>
</evidence>
<evidence type="ECO:0000256" key="2">
    <source>
        <dbReference type="ARBA" id="ARBA00022737"/>
    </source>
</evidence>
<keyword evidence="10" id="KW-1185">Reference proteome</keyword>
<dbReference type="InterPro" id="IPR003599">
    <property type="entry name" value="Ig_sub"/>
</dbReference>
<feature type="region of interest" description="Disordered" evidence="6">
    <location>
        <begin position="275"/>
        <end position="295"/>
    </location>
</feature>
<evidence type="ECO:0000256" key="3">
    <source>
        <dbReference type="ARBA" id="ARBA00023157"/>
    </source>
</evidence>
<keyword evidence="4" id="KW-0325">Glycoprotein</keyword>
<evidence type="ECO:0000256" key="4">
    <source>
        <dbReference type="ARBA" id="ARBA00023180"/>
    </source>
</evidence>
<evidence type="ECO:0000256" key="6">
    <source>
        <dbReference type="SAM" id="MobiDB-lite"/>
    </source>
</evidence>
<dbReference type="GeneID" id="110298305"/>
<dbReference type="Gene3D" id="2.60.40.10">
    <property type="entry name" value="Immunoglobulins"/>
    <property type="match status" value="2"/>
</dbReference>
<protein>
    <submittedName>
        <fullName evidence="11">LOW QUALITY PROTEIN: leukocyte immunoglobulin-like receptor subfamily A member 5</fullName>
    </submittedName>
</protein>
<keyword evidence="7" id="KW-0812">Transmembrane</keyword>
<dbReference type="PROSITE" id="PS50835">
    <property type="entry name" value="IG_LIKE"/>
    <property type="match status" value="1"/>
</dbReference>
<dbReference type="GO" id="GO:0019221">
    <property type="term" value="P:cytokine-mediated signaling pathway"/>
    <property type="evidence" value="ECO:0007669"/>
    <property type="project" value="TreeGrafter"/>
</dbReference>
<dbReference type="Proteomes" id="UP000515126">
    <property type="component" value="Chromosome 7"/>
</dbReference>
<dbReference type="FunFam" id="2.60.40.10:FF:000049">
    <property type="entry name" value="Leukocyte immunoglobulin-like receptor subfamily B member 1"/>
    <property type="match status" value="2"/>
</dbReference>
<keyword evidence="3" id="KW-1015">Disulfide bond</keyword>
<dbReference type="RefSeq" id="XP_021023127.1">
    <property type="nucleotide sequence ID" value="XM_021167468.2"/>
</dbReference>
<dbReference type="InterPro" id="IPR050412">
    <property type="entry name" value="Ig-like_Receptors_ImmuneReg"/>
</dbReference>
<feature type="chain" id="PRO_5028234229" evidence="8">
    <location>
        <begin position="17"/>
        <end position="295"/>
    </location>
</feature>
<sequence>MTFIFTAVLCLGLNLGQETSLSEGNPHKPTLSVQPGLVVAKGKQVTISCEVTTGAREYRLYKVGGPHPWRTQSTPKTTNKAQFLIPSIEQRSGGIYRCYYKTPTGWSEHSDPLELAVTGLYSKPSLSTQPSNVVNSGETVTLQCVSTLGFNRFILTKEGEQKWSLIQESEFINSTGQFQGLFTVGPMTPSQRWIFRCYGYDVNSPQVWSEPSDLLEIHVSEADQPLRPSPNISDPKTVSQPQNYTMENLIRMGASILVLVLLGILLFEAQHSQRQTQPAAGRESSASFTVADTWE</sequence>
<dbReference type="GO" id="GO:0005886">
    <property type="term" value="C:plasma membrane"/>
    <property type="evidence" value="ECO:0007669"/>
    <property type="project" value="TreeGrafter"/>
</dbReference>
<evidence type="ECO:0000256" key="7">
    <source>
        <dbReference type="SAM" id="Phobius"/>
    </source>
</evidence>
<reference evidence="11" key="1">
    <citation type="submission" date="2025-08" db="UniProtKB">
        <authorList>
            <consortium name="RefSeq"/>
        </authorList>
    </citation>
    <scope>IDENTIFICATION</scope>
</reference>
<dbReference type="PANTHER" id="PTHR11738">
    <property type="entry name" value="MHC CLASS I NK CELL RECEPTOR"/>
    <property type="match status" value="1"/>
</dbReference>
<keyword evidence="7" id="KW-0472">Membrane</keyword>